<dbReference type="OrthoDB" id="2687560at2759"/>
<proteinExistence type="predicted"/>
<feature type="region of interest" description="Disordered" evidence="1">
    <location>
        <begin position="91"/>
        <end position="124"/>
    </location>
</feature>
<feature type="compositionally biased region" description="Low complexity" evidence="1">
    <location>
        <begin position="480"/>
        <end position="504"/>
    </location>
</feature>
<feature type="region of interest" description="Disordered" evidence="1">
    <location>
        <begin position="625"/>
        <end position="664"/>
    </location>
</feature>
<evidence type="ECO:0000313" key="3">
    <source>
        <dbReference type="Proteomes" id="UP000567179"/>
    </source>
</evidence>
<feature type="region of interest" description="Disordered" evidence="1">
    <location>
        <begin position="323"/>
        <end position="527"/>
    </location>
</feature>
<dbReference type="AlphaFoldDB" id="A0A8H5BR00"/>
<evidence type="ECO:0000313" key="2">
    <source>
        <dbReference type="EMBL" id="KAF5327624.1"/>
    </source>
</evidence>
<dbReference type="EMBL" id="JAACJJ010000014">
    <property type="protein sequence ID" value="KAF5327624.1"/>
    <property type="molecule type" value="Genomic_DNA"/>
</dbReference>
<comment type="caution">
    <text evidence="2">The sequence shown here is derived from an EMBL/GenBank/DDBJ whole genome shotgun (WGS) entry which is preliminary data.</text>
</comment>
<feature type="compositionally biased region" description="Acidic residues" evidence="1">
    <location>
        <begin position="505"/>
        <end position="514"/>
    </location>
</feature>
<accession>A0A8H5BR00</accession>
<feature type="compositionally biased region" description="Polar residues" evidence="1">
    <location>
        <begin position="440"/>
        <end position="449"/>
    </location>
</feature>
<keyword evidence="3" id="KW-1185">Reference proteome</keyword>
<protein>
    <submittedName>
        <fullName evidence="2">Uncharacterized protein</fullName>
    </submittedName>
</protein>
<reference evidence="2 3" key="1">
    <citation type="journal article" date="2020" name="ISME J.">
        <title>Uncovering the hidden diversity of litter-decomposition mechanisms in mushroom-forming fungi.</title>
        <authorList>
            <person name="Floudas D."/>
            <person name="Bentzer J."/>
            <person name="Ahren D."/>
            <person name="Johansson T."/>
            <person name="Persson P."/>
            <person name="Tunlid A."/>
        </authorList>
    </citation>
    <scope>NUCLEOTIDE SEQUENCE [LARGE SCALE GENOMIC DNA]</scope>
    <source>
        <strain evidence="2 3">CBS 101986</strain>
    </source>
</reference>
<name>A0A8H5BR00_9AGAR</name>
<organism evidence="2 3">
    <name type="scientific">Psilocybe cf. subviscida</name>
    <dbReference type="NCBI Taxonomy" id="2480587"/>
    <lineage>
        <taxon>Eukaryota</taxon>
        <taxon>Fungi</taxon>
        <taxon>Dikarya</taxon>
        <taxon>Basidiomycota</taxon>
        <taxon>Agaricomycotina</taxon>
        <taxon>Agaricomycetes</taxon>
        <taxon>Agaricomycetidae</taxon>
        <taxon>Agaricales</taxon>
        <taxon>Agaricineae</taxon>
        <taxon>Strophariaceae</taxon>
        <taxon>Psilocybe</taxon>
    </lineage>
</organism>
<gene>
    <name evidence="2" type="ORF">D9619_004637</name>
</gene>
<feature type="compositionally biased region" description="Polar residues" evidence="1">
    <location>
        <begin position="459"/>
        <end position="470"/>
    </location>
</feature>
<sequence length="679" mass="72656">MDGKDIRFRCRTGTRNKTYQRKSSSESLAELQLAPLDRPLFHCQQCGFVNTLIAMCLWCTWTSEEAQHAFELSQPRVRRISAPTRIHRYQLDMSTSGPSPRAHQPDSTQTSIHSGRLPSELRPSRPYTYGLPVYGTIAARLDTSQFATMTLEVSGTTCKHVNNSESSRLLPPRPSEVDPPNLTSTVGISIATSSRPSLHEGTEALPAVVGVDRIDSDNPVDQAVHHKPSFDSFGIPEIMNSPALTRKSGKRDLTAGIPVITSGVPNDKPALTSNASDEFYMSPAPISPRHQHIPTLRRKKTNLNIQTSNLQAKEPIAITLNLQPSPASADGMSKKASSPQPPSPPSGLLTTPSDMFMPQMNRLSTLESESSESRLSSLHPPASSPAPSSGGRTATSSPVRIGHPSRPYYSAIRGPHGISPPPSRPTSTDGLPQRRARPLSLSQIVTGSTPLGGEPGIDTSDSSVDNSRTRAISAGRHHQAMSMSTSSPASAAPPKYSAFSIPSDSDLEDEYDDDNAARAQPPTPSHGRLFFSLAARSRRRHQRVSFTPSSKRASGGVDGTDAVTAMAHGHAHAAFTQSLSRAGGKRYRGSSGGMGFSLSGHTELRMALAEGAASAGIADHAFKFRETGPPPPPVDSDGAGPGAHVEARNIGSGHGDTHPKGFMNRVRKIRNNLKDMLLS</sequence>
<evidence type="ECO:0000256" key="1">
    <source>
        <dbReference type="SAM" id="MobiDB-lite"/>
    </source>
</evidence>
<dbReference type="Proteomes" id="UP000567179">
    <property type="component" value="Unassembled WGS sequence"/>
</dbReference>
<feature type="compositionally biased region" description="Low complexity" evidence="1">
    <location>
        <begin position="362"/>
        <end position="392"/>
    </location>
</feature>